<dbReference type="AlphaFoldDB" id="A0A9W6L9M2"/>
<proteinExistence type="predicted"/>
<dbReference type="Proteomes" id="UP001144372">
    <property type="component" value="Unassembled WGS sequence"/>
</dbReference>
<gene>
    <name evidence="1" type="ORF">DAMNIGENAA_28030</name>
</gene>
<dbReference type="EMBL" id="BSDR01000001">
    <property type="protein sequence ID" value="GLI35370.1"/>
    <property type="molecule type" value="Genomic_DNA"/>
</dbReference>
<evidence type="ECO:0000313" key="1">
    <source>
        <dbReference type="EMBL" id="GLI35370.1"/>
    </source>
</evidence>
<keyword evidence="2" id="KW-1185">Reference proteome</keyword>
<comment type="caution">
    <text evidence="1">The sequence shown here is derived from an EMBL/GenBank/DDBJ whole genome shotgun (WGS) entry which is preliminary data.</text>
</comment>
<sequence>MRWEKGYAAQAALSLETQPVIIGRCVSFHSTQPTHYQDGIYRSRDFNRSQYKFLDGKGPVSVTKLNNWSPYK</sequence>
<evidence type="ECO:0000313" key="2">
    <source>
        <dbReference type="Proteomes" id="UP001144372"/>
    </source>
</evidence>
<accession>A0A9W6L9M2</accession>
<organism evidence="1 2">
    <name type="scientific">Desulforhabdus amnigena</name>
    <dbReference type="NCBI Taxonomy" id="40218"/>
    <lineage>
        <taxon>Bacteria</taxon>
        <taxon>Pseudomonadati</taxon>
        <taxon>Thermodesulfobacteriota</taxon>
        <taxon>Syntrophobacteria</taxon>
        <taxon>Syntrophobacterales</taxon>
        <taxon>Syntrophobacteraceae</taxon>
        <taxon>Desulforhabdus</taxon>
    </lineage>
</organism>
<protein>
    <submittedName>
        <fullName evidence="1">Uncharacterized protein</fullName>
    </submittedName>
</protein>
<reference evidence="1" key="1">
    <citation type="submission" date="2022-12" db="EMBL/GenBank/DDBJ databases">
        <title>Reference genome sequencing for broad-spectrum identification of bacterial and archaeal isolates by mass spectrometry.</title>
        <authorList>
            <person name="Sekiguchi Y."/>
            <person name="Tourlousse D.M."/>
        </authorList>
    </citation>
    <scope>NUCLEOTIDE SEQUENCE</scope>
    <source>
        <strain evidence="1">ASRB1</strain>
    </source>
</reference>
<name>A0A9W6L9M2_9BACT</name>